<dbReference type="NCBIfam" id="TIGR03362">
    <property type="entry name" value="VI_chp_7"/>
    <property type="match status" value="1"/>
</dbReference>
<organism evidence="3">
    <name type="scientific">Vibrio cholerae</name>
    <dbReference type="NCBI Taxonomy" id="666"/>
    <lineage>
        <taxon>Bacteria</taxon>
        <taxon>Pseudomonadati</taxon>
        <taxon>Pseudomonadota</taxon>
        <taxon>Gammaproteobacteria</taxon>
        <taxon>Vibrionales</taxon>
        <taxon>Vibrionaceae</taxon>
        <taxon>Vibrio</taxon>
    </lineage>
</organism>
<sequence>MEMTEYRQCVAKPISSSNPVGERLVDHPLFDFIEDQMMKVGSLSHASVQWDEVEHSTLKLLGEQSKDIKLLVYLLQCLHNQVTPTRLITSFAVMSEFLNQYWNDSYPAPGARGNLPRRKFFSQMAQRFTTVIEKFDFHHLDEADRQALQAAVEEWQQAVEKQGLSSELVESVVVRITAEIKRAEQRQQVTAQSSAERETPSAATPSPAASMVVDHSSDKAAKQTLLKVADFLAEQEFGIALSIRLRRFAVWGSITSLPDHKPDGETLLRGMQADRVKDYQDQLRHPDLALWRKVEQSLTMAPYWFEGQWMSYTIAQQLGKSDWCQAIAEETQQFLRRLPSLLELKFKGGEPFVSDSVKEWLASVGQSQGAAGQSVGGDWQEKRKEAFQLAKEGGIAVALSMLNDGLVSAVEPRDKFYWRLLSADLLRANHLDAMAGEQYQTLLNQVTTLSVPEWEPSLVEQIQRYTTSE</sequence>
<evidence type="ECO:0000259" key="2">
    <source>
        <dbReference type="Pfam" id="PF06812"/>
    </source>
</evidence>
<dbReference type="EMBL" id="VUAA01000009">
    <property type="protein sequence ID" value="KAA1254894.1"/>
    <property type="molecule type" value="Genomic_DNA"/>
</dbReference>
<dbReference type="PATRIC" id="fig|666.1967.peg.353"/>
<gene>
    <name evidence="4" type="primary">tssA</name>
    <name evidence="4" type="ORF">F0M16_10005</name>
</gene>
<feature type="domain" description="ImpA N-terminal" evidence="2">
    <location>
        <begin position="12"/>
        <end position="125"/>
    </location>
</feature>
<dbReference type="PANTHER" id="PTHR37024">
    <property type="entry name" value="TYPE VI SECRETION SYSTEM DUF2094 AND IMPA-RELATED DOMAIN PROTEIN"/>
    <property type="match status" value="1"/>
</dbReference>
<evidence type="ECO:0000313" key="3">
    <source>
        <dbReference type="EMBL" id="AHX36823.1"/>
    </source>
</evidence>
<feature type="region of interest" description="Disordered" evidence="1">
    <location>
        <begin position="185"/>
        <end position="214"/>
    </location>
</feature>
<accession>A0A023PTF2</accession>
<dbReference type="PANTHER" id="PTHR37024:SF3">
    <property type="entry name" value="TYPE VI SECRETION SYSTEM PROTEIN TSSA"/>
    <property type="match status" value="1"/>
</dbReference>
<dbReference type="EMDB" id="EMD-4898"/>
<evidence type="ECO:0000256" key="1">
    <source>
        <dbReference type="SAM" id="MobiDB-lite"/>
    </source>
</evidence>
<dbReference type="InterPro" id="IPR010657">
    <property type="entry name" value="ImpA_N"/>
</dbReference>
<dbReference type="InterPro" id="IPR017739">
    <property type="entry name" value="T6SS-assoc_VCA0119"/>
</dbReference>
<dbReference type="Pfam" id="PF16989">
    <property type="entry name" value="T6SS_VasJ"/>
    <property type="match status" value="1"/>
</dbReference>
<dbReference type="AlphaFoldDB" id="A0A023PTF2"/>
<dbReference type="Proteomes" id="UP000323225">
    <property type="component" value="Unassembled WGS sequence"/>
</dbReference>
<dbReference type="Pfam" id="PF06812">
    <property type="entry name" value="ImpA_N"/>
    <property type="match status" value="1"/>
</dbReference>
<evidence type="ECO:0000313" key="4">
    <source>
        <dbReference type="EMBL" id="KAA1254894.1"/>
    </source>
</evidence>
<reference evidence="4 5" key="2">
    <citation type="submission" date="2019-09" db="EMBL/GenBank/DDBJ databases">
        <authorList>
            <person name="Kritzky A."/>
            <person name="Schelkanova E.Y."/>
            <person name="Alkhova Z.V."/>
            <person name="Smirnova N.I."/>
        </authorList>
    </citation>
    <scope>NUCLEOTIDE SEQUENCE [LARGE SCALE GENOMIC DNA]</scope>
    <source>
        <strain evidence="4 5">M1526</strain>
    </source>
</reference>
<feature type="compositionally biased region" description="Low complexity" evidence="1">
    <location>
        <begin position="200"/>
        <end position="210"/>
    </location>
</feature>
<dbReference type="GeneID" id="88786195"/>
<dbReference type="EMBL" id="KF228945">
    <property type="protein sequence ID" value="AHX36823.1"/>
    <property type="molecule type" value="Genomic_DNA"/>
</dbReference>
<name>A0A023PTF2_VIBCL</name>
<evidence type="ECO:0000313" key="5">
    <source>
        <dbReference type="Proteomes" id="UP000323225"/>
    </source>
</evidence>
<dbReference type="RefSeq" id="WP_000426086.1">
    <property type="nucleotide sequence ID" value="NZ_BAABUI010000001.1"/>
</dbReference>
<reference evidence="3" key="1">
    <citation type="journal article" date="2014" name="Nat. Commun.">
        <title>The Vibrio cholerae type VI secretion system employs diverse effector modules for intraspecific competition.</title>
        <authorList>
            <person name="Unterweger D."/>
            <person name="Miyata S.T."/>
            <person name="Bachmann V."/>
            <person name="Brooks T.M."/>
            <person name="Mullins T."/>
            <person name="Kostiuk B."/>
            <person name="Provenzano D."/>
            <person name="Pukatzki S."/>
        </authorList>
    </citation>
    <scope>NUCLEOTIDE SEQUENCE</scope>
    <source>
        <strain evidence="3">DL4211</strain>
    </source>
</reference>
<proteinExistence type="predicted"/>
<protein>
    <submittedName>
        <fullName evidence="4">Type VI secretion system protein TssA</fullName>
    </submittedName>
</protein>